<dbReference type="RefSeq" id="WP_071926174.1">
    <property type="nucleotide sequence ID" value="NZ_CP018082.1"/>
</dbReference>
<reference evidence="3" key="1">
    <citation type="submission" date="2016-11" db="EMBL/GenBank/DDBJ databases">
        <authorList>
            <person name="Jaros S."/>
            <person name="Januszkiewicz K."/>
            <person name="Wedrychowicz H."/>
        </authorList>
    </citation>
    <scope>NUCLEOTIDE SEQUENCE [LARGE SCALE GENOMIC DNA]</scope>
    <source>
        <strain evidence="3">Y48</strain>
    </source>
</reference>
<keyword evidence="4" id="KW-1185">Reference proteome</keyword>
<evidence type="ECO:0000259" key="2">
    <source>
        <dbReference type="Pfam" id="PF05360"/>
    </source>
</evidence>
<dbReference type="AlphaFoldDB" id="A0A1J0VM25"/>
<dbReference type="OrthoDB" id="3296350at2"/>
<dbReference type="InterPro" id="IPR008024">
    <property type="entry name" value="YiaAB"/>
</dbReference>
<evidence type="ECO:0000313" key="3">
    <source>
        <dbReference type="EMBL" id="APE33055.1"/>
    </source>
</evidence>
<dbReference type="Proteomes" id="UP000183810">
    <property type="component" value="Chromosome"/>
</dbReference>
<feature type="transmembrane region" description="Helical" evidence="1">
    <location>
        <begin position="44"/>
        <end position="64"/>
    </location>
</feature>
<proteinExistence type="predicted"/>
<keyword evidence="1" id="KW-0812">Transmembrane</keyword>
<accession>A0A1J0VM25</accession>
<sequence>MSTPNAKPKNTSAYMAQAAIAFAVSLFGTGAGIAYLPLDGWQRAFLAMSGLFLVTSCFTLAKVVRDQQETQSVMTRLDEARIEQLIAEHNPFKTVS</sequence>
<keyword evidence="1" id="KW-0472">Membrane</keyword>
<protein>
    <recommendedName>
        <fullName evidence="2">YiaAB two helix domain-containing protein</fullName>
    </recommendedName>
</protein>
<gene>
    <name evidence="3" type="ORF">BOX37_02685</name>
</gene>
<feature type="domain" description="YiaAB two helix" evidence="2">
    <location>
        <begin position="14"/>
        <end position="66"/>
    </location>
</feature>
<name>A0A1J0VM25_9NOCA</name>
<keyword evidence="1" id="KW-1133">Transmembrane helix</keyword>
<dbReference type="KEGG" id="nsl:BOX37_02685"/>
<organism evidence="3 4">
    <name type="scientific">Nocardia mangyaensis</name>
    <dbReference type="NCBI Taxonomy" id="2213200"/>
    <lineage>
        <taxon>Bacteria</taxon>
        <taxon>Bacillati</taxon>
        <taxon>Actinomycetota</taxon>
        <taxon>Actinomycetes</taxon>
        <taxon>Mycobacteriales</taxon>
        <taxon>Nocardiaceae</taxon>
        <taxon>Nocardia</taxon>
    </lineage>
</organism>
<dbReference type="Pfam" id="PF05360">
    <property type="entry name" value="YiaAB"/>
    <property type="match status" value="1"/>
</dbReference>
<evidence type="ECO:0000256" key="1">
    <source>
        <dbReference type="SAM" id="Phobius"/>
    </source>
</evidence>
<evidence type="ECO:0000313" key="4">
    <source>
        <dbReference type="Proteomes" id="UP000183810"/>
    </source>
</evidence>
<feature type="transmembrane region" description="Helical" evidence="1">
    <location>
        <begin position="12"/>
        <end position="38"/>
    </location>
</feature>
<dbReference type="EMBL" id="CP018082">
    <property type="protein sequence ID" value="APE33055.1"/>
    <property type="molecule type" value="Genomic_DNA"/>
</dbReference>